<feature type="region of interest" description="Disordered" evidence="1">
    <location>
        <begin position="209"/>
        <end position="264"/>
    </location>
</feature>
<dbReference type="AlphaFoldDB" id="A0A375HX87"/>
<keyword evidence="2" id="KW-1133">Transmembrane helix</keyword>
<keyword evidence="4" id="KW-1185">Reference proteome</keyword>
<name>A0A375HX87_9ACTN</name>
<dbReference type="EMBL" id="OMOH01000001">
    <property type="protein sequence ID" value="SPF67044.1"/>
    <property type="molecule type" value="Genomic_DNA"/>
</dbReference>
<sequence length="264" mass="27800">MSEQPLRTPDGRVPAVVASTETTGPQKAIAEPVASELHRVSLWRPHISRRDGVLIALFAGLVLVLGLLAGLCWSVVTPLQSVTVSSDGTATMTNHAAVESFSPDAVFVMIGLVVGLVLGFFAWHWFRHAGWPVVLLAVAAAGLCALLAARFGAIIGPSGFDTRLAGAGAGETVVFDLALTTPTAWVVWPFAAVIPVLVYSSLTHDGDDRRARTRAEEGATGDGEDDHSPRWAEEGRTGSGHSLLRFLHGQRTTVPAPDDGRTGA</sequence>
<evidence type="ECO:0000256" key="2">
    <source>
        <dbReference type="SAM" id="Phobius"/>
    </source>
</evidence>
<feature type="transmembrane region" description="Helical" evidence="2">
    <location>
        <begin position="105"/>
        <end position="126"/>
    </location>
</feature>
<feature type="transmembrane region" description="Helical" evidence="2">
    <location>
        <begin position="133"/>
        <end position="155"/>
    </location>
</feature>
<evidence type="ECO:0000256" key="1">
    <source>
        <dbReference type="SAM" id="MobiDB-lite"/>
    </source>
</evidence>
<organism evidence="3 4">
    <name type="scientific">Propionibacterium ruminifibrarum</name>
    <dbReference type="NCBI Taxonomy" id="1962131"/>
    <lineage>
        <taxon>Bacteria</taxon>
        <taxon>Bacillati</taxon>
        <taxon>Actinomycetota</taxon>
        <taxon>Actinomycetes</taxon>
        <taxon>Propionibacteriales</taxon>
        <taxon>Propionibacteriaceae</taxon>
        <taxon>Propionibacterium</taxon>
    </lineage>
</organism>
<dbReference type="Proteomes" id="UP000265962">
    <property type="component" value="Unassembled WGS sequence"/>
</dbReference>
<keyword evidence="2" id="KW-0472">Membrane</keyword>
<dbReference type="RefSeq" id="WP_119714353.1">
    <property type="nucleotide sequence ID" value="NZ_OMOH01000001.1"/>
</dbReference>
<gene>
    <name evidence="3" type="ORF">PROPJV5_0052</name>
</gene>
<feature type="compositionally biased region" description="Basic and acidic residues" evidence="1">
    <location>
        <begin position="226"/>
        <end position="236"/>
    </location>
</feature>
<keyword evidence="2" id="KW-0812">Transmembrane</keyword>
<protein>
    <recommendedName>
        <fullName evidence="5">DUF2567 domain-containing protein</fullName>
    </recommendedName>
</protein>
<reference evidence="4" key="1">
    <citation type="submission" date="2018-02" db="EMBL/GenBank/DDBJ databases">
        <authorList>
            <person name="Hornung B."/>
        </authorList>
    </citation>
    <scope>NUCLEOTIDE SEQUENCE [LARGE SCALE GENOMIC DNA]</scope>
</reference>
<feature type="transmembrane region" description="Helical" evidence="2">
    <location>
        <begin position="53"/>
        <end position="76"/>
    </location>
</feature>
<evidence type="ECO:0008006" key="5">
    <source>
        <dbReference type="Google" id="ProtNLM"/>
    </source>
</evidence>
<accession>A0A375HX87</accession>
<feature type="transmembrane region" description="Helical" evidence="2">
    <location>
        <begin position="185"/>
        <end position="202"/>
    </location>
</feature>
<dbReference type="OrthoDB" id="3831168at2"/>
<proteinExistence type="predicted"/>
<evidence type="ECO:0000313" key="3">
    <source>
        <dbReference type="EMBL" id="SPF67044.1"/>
    </source>
</evidence>
<evidence type="ECO:0000313" key="4">
    <source>
        <dbReference type="Proteomes" id="UP000265962"/>
    </source>
</evidence>